<dbReference type="Gene3D" id="3.30.160.60">
    <property type="entry name" value="Classic Zinc Finger"/>
    <property type="match status" value="1"/>
</dbReference>
<feature type="domain" description="C2H2-type" evidence="2">
    <location>
        <begin position="130"/>
        <end position="154"/>
    </location>
</feature>
<feature type="compositionally biased region" description="Basic residues" evidence="1">
    <location>
        <begin position="331"/>
        <end position="349"/>
    </location>
</feature>
<feature type="compositionally biased region" description="Polar residues" evidence="1">
    <location>
        <begin position="213"/>
        <end position="243"/>
    </location>
</feature>
<feature type="region of interest" description="Disordered" evidence="1">
    <location>
        <begin position="176"/>
        <end position="243"/>
    </location>
</feature>
<evidence type="ECO:0000256" key="1">
    <source>
        <dbReference type="SAM" id="MobiDB-lite"/>
    </source>
</evidence>
<dbReference type="PANTHER" id="PTHR21354">
    <property type="entry name" value="ZINC FINGER PROTEIN 511"/>
    <property type="match status" value="1"/>
</dbReference>
<comment type="caution">
    <text evidence="3">The sequence shown here is derived from an EMBL/GenBank/DDBJ whole genome shotgun (WGS) entry which is preliminary data.</text>
</comment>
<evidence type="ECO:0000313" key="3">
    <source>
        <dbReference type="EMBL" id="KAG2222716.1"/>
    </source>
</evidence>
<dbReference type="SMART" id="SM00355">
    <property type="entry name" value="ZnF_C2H2"/>
    <property type="match status" value="3"/>
</dbReference>
<feature type="compositionally biased region" description="Basic and acidic residues" evidence="1">
    <location>
        <begin position="198"/>
        <end position="211"/>
    </location>
</feature>
<dbReference type="InterPro" id="IPR039258">
    <property type="entry name" value="ZNF511"/>
</dbReference>
<name>A0A8H7S4U1_9FUNG</name>
<dbReference type="PANTHER" id="PTHR21354:SF0">
    <property type="entry name" value="ZINC FINGER PROTEIN 511"/>
    <property type="match status" value="1"/>
</dbReference>
<evidence type="ECO:0000259" key="2">
    <source>
        <dbReference type="PROSITE" id="PS00028"/>
    </source>
</evidence>
<dbReference type="AlphaFoldDB" id="A0A8H7S4U1"/>
<feature type="compositionally biased region" description="Basic residues" evidence="1">
    <location>
        <begin position="177"/>
        <end position="187"/>
    </location>
</feature>
<dbReference type="InterPro" id="IPR013087">
    <property type="entry name" value="Znf_C2H2_type"/>
</dbReference>
<organism evidence="3 4">
    <name type="scientific">Circinella minor</name>
    <dbReference type="NCBI Taxonomy" id="1195481"/>
    <lineage>
        <taxon>Eukaryota</taxon>
        <taxon>Fungi</taxon>
        <taxon>Fungi incertae sedis</taxon>
        <taxon>Mucoromycota</taxon>
        <taxon>Mucoromycotina</taxon>
        <taxon>Mucoromycetes</taxon>
        <taxon>Mucorales</taxon>
        <taxon>Lichtheimiaceae</taxon>
        <taxon>Circinella</taxon>
    </lineage>
</organism>
<accession>A0A8H7S4U1</accession>
<feature type="domain" description="C2H2-type" evidence="2">
    <location>
        <begin position="92"/>
        <end position="113"/>
    </location>
</feature>
<sequence length="349" mass="40750">MLYKPQKIIYQPNDPFFEEGNIALRAYWLERDAENERDVALIRQEANLLAQDFTRVIYCEQKTCIQHGRKPKAFYSTAAYEAHYEEMHSHVCSVCDKPFPNAYYLQLHLDEFHNLFIEIQKERGDKVFQCFVESCTKKFISPKMRRLHLIDKHHYPKTFPFDIVATGSLSFEERQRRQQRYIKKQRHKEGNTMAIDNDDTKKPSLLKKENTMDVDNNNNKLLSQQPHQKQEQDIPSSPSSMDLDQLTNQMSRLTIPRSVTFGRGAKRTLPHVTGIKKHQESKPMALDNIPSPSSLEKQNTMDIDNNKKSSLSMDADRSTNSTTRLMIPRSVAKRALSHNNKTKHQNQQQ</sequence>
<feature type="region of interest" description="Disordered" evidence="1">
    <location>
        <begin position="262"/>
        <end position="349"/>
    </location>
</feature>
<protein>
    <recommendedName>
        <fullName evidence="2">C2H2-type domain-containing protein</fullName>
    </recommendedName>
</protein>
<reference evidence="3 4" key="1">
    <citation type="submission" date="2020-12" db="EMBL/GenBank/DDBJ databases">
        <title>Metabolic potential, ecology and presence of endohyphal bacteria is reflected in genomic diversity of Mucoromycotina.</title>
        <authorList>
            <person name="Muszewska A."/>
            <person name="Okrasinska A."/>
            <person name="Steczkiewicz K."/>
            <person name="Drgas O."/>
            <person name="Orlowska M."/>
            <person name="Perlinska-Lenart U."/>
            <person name="Aleksandrzak-Piekarczyk T."/>
            <person name="Szatraj K."/>
            <person name="Zielenkiewicz U."/>
            <person name="Pilsyk S."/>
            <person name="Malc E."/>
            <person name="Mieczkowski P."/>
            <person name="Kruszewska J.S."/>
            <person name="Biernat P."/>
            <person name="Pawlowska J."/>
        </authorList>
    </citation>
    <scope>NUCLEOTIDE SEQUENCE [LARGE SCALE GENOMIC DNA]</scope>
    <source>
        <strain evidence="3 4">CBS 142.35</strain>
    </source>
</reference>
<keyword evidence="4" id="KW-1185">Reference proteome</keyword>
<feature type="compositionally biased region" description="Polar residues" evidence="1">
    <location>
        <begin position="290"/>
        <end position="324"/>
    </location>
</feature>
<gene>
    <name evidence="3" type="ORF">INT45_011204</name>
</gene>
<proteinExistence type="predicted"/>
<feature type="non-terminal residue" evidence="3">
    <location>
        <position position="1"/>
    </location>
</feature>
<dbReference type="Proteomes" id="UP000646827">
    <property type="component" value="Unassembled WGS sequence"/>
</dbReference>
<dbReference type="PROSITE" id="PS00028">
    <property type="entry name" value="ZINC_FINGER_C2H2_1"/>
    <property type="match status" value="2"/>
</dbReference>
<dbReference type="EMBL" id="JAEPRB010000076">
    <property type="protein sequence ID" value="KAG2222716.1"/>
    <property type="molecule type" value="Genomic_DNA"/>
</dbReference>
<evidence type="ECO:0000313" key="4">
    <source>
        <dbReference type="Proteomes" id="UP000646827"/>
    </source>
</evidence>
<dbReference type="OrthoDB" id="18440at2759"/>